<gene>
    <name evidence="1" type="ORF">DOTSEDRAFT_25385</name>
</gene>
<dbReference type="EMBL" id="KB446540">
    <property type="protein sequence ID" value="EME43443.1"/>
    <property type="molecule type" value="Genomic_DNA"/>
</dbReference>
<dbReference type="OrthoDB" id="3649057at2759"/>
<organism evidence="1 2">
    <name type="scientific">Dothistroma septosporum (strain NZE10 / CBS 128990)</name>
    <name type="common">Red band needle blight fungus</name>
    <name type="synonym">Mycosphaerella pini</name>
    <dbReference type="NCBI Taxonomy" id="675120"/>
    <lineage>
        <taxon>Eukaryota</taxon>
        <taxon>Fungi</taxon>
        <taxon>Dikarya</taxon>
        <taxon>Ascomycota</taxon>
        <taxon>Pezizomycotina</taxon>
        <taxon>Dothideomycetes</taxon>
        <taxon>Dothideomycetidae</taxon>
        <taxon>Mycosphaerellales</taxon>
        <taxon>Mycosphaerellaceae</taxon>
        <taxon>Dothistroma</taxon>
    </lineage>
</organism>
<dbReference type="AlphaFoldDB" id="M2WN56"/>
<sequence length="107" mass="11984">MTYDALLDFPTEMVPDSKDKAAYLTNRACNDAAEHMLELSKMLPSAPAAKISKPYLHATLALEAVNGDYYTLDMGGGQFGQHRALVPFQNYVEEYEAKVAMIHPRRF</sequence>
<protein>
    <submittedName>
        <fullName evidence="1">Uncharacterized protein</fullName>
    </submittedName>
</protein>
<keyword evidence="2" id="KW-1185">Reference proteome</keyword>
<reference evidence="2" key="1">
    <citation type="journal article" date="2012" name="PLoS Genet.">
        <title>The genomes of the fungal plant pathogens Cladosporium fulvum and Dothistroma septosporum reveal adaptation to different hosts and lifestyles but also signatures of common ancestry.</title>
        <authorList>
            <person name="de Wit P.J.G.M."/>
            <person name="van der Burgt A."/>
            <person name="Oekmen B."/>
            <person name="Stergiopoulos I."/>
            <person name="Abd-Elsalam K.A."/>
            <person name="Aerts A.L."/>
            <person name="Bahkali A.H."/>
            <person name="Beenen H.G."/>
            <person name="Chettri P."/>
            <person name="Cox M.P."/>
            <person name="Datema E."/>
            <person name="de Vries R.P."/>
            <person name="Dhillon B."/>
            <person name="Ganley A.R."/>
            <person name="Griffiths S.A."/>
            <person name="Guo Y."/>
            <person name="Hamelin R.C."/>
            <person name="Henrissat B."/>
            <person name="Kabir M.S."/>
            <person name="Jashni M.K."/>
            <person name="Kema G."/>
            <person name="Klaubauf S."/>
            <person name="Lapidus A."/>
            <person name="Levasseur A."/>
            <person name="Lindquist E."/>
            <person name="Mehrabi R."/>
            <person name="Ohm R.A."/>
            <person name="Owen T.J."/>
            <person name="Salamov A."/>
            <person name="Schwelm A."/>
            <person name="Schijlen E."/>
            <person name="Sun H."/>
            <person name="van den Burg H.A."/>
            <person name="van Ham R.C.H.J."/>
            <person name="Zhang S."/>
            <person name="Goodwin S.B."/>
            <person name="Grigoriev I.V."/>
            <person name="Collemare J."/>
            <person name="Bradshaw R.E."/>
        </authorList>
    </citation>
    <scope>NUCLEOTIDE SEQUENCE [LARGE SCALE GENOMIC DNA]</scope>
    <source>
        <strain evidence="2">NZE10 / CBS 128990</strain>
    </source>
</reference>
<evidence type="ECO:0000313" key="1">
    <source>
        <dbReference type="EMBL" id="EME43443.1"/>
    </source>
</evidence>
<name>M2WN56_DOTSN</name>
<proteinExistence type="predicted"/>
<dbReference type="HOGENOM" id="CLU_2209957_0_0_1"/>
<reference evidence="1 2" key="2">
    <citation type="journal article" date="2012" name="PLoS Pathog.">
        <title>Diverse lifestyles and strategies of plant pathogenesis encoded in the genomes of eighteen Dothideomycetes fungi.</title>
        <authorList>
            <person name="Ohm R.A."/>
            <person name="Feau N."/>
            <person name="Henrissat B."/>
            <person name="Schoch C.L."/>
            <person name="Horwitz B.A."/>
            <person name="Barry K.W."/>
            <person name="Condon B.J."/>
            <person name="Copeland A.C."/>
            <person name="Dhillon B."/>
            <person name="Glaser F."/>
            <person name="Hesse C.N."/>
            <person name="Kosti I."/>
            <person name="LaButti K."/>
            <person name="Lindquist E.A."/>
            <person name="Lucas S."/>
            <person name="Salamov A.A."/>
            <person name="Bradshaw R.E."/>
            <person name="Ciuffetti L."/>
            <person name="Hamelin R.C."/>
            <person name="Kema G.H.J."/>
            <person name="Lawrence C."/>
            <person name="Scott J.A."/>
            <person name="Spatafora J.W."/>
            <person name="Turgeon B.G."/>
            <person name="de Wit P.J.G.M."/>
            <person name="Zhong S."/>
            <person name="Goodwin S.B."/>
            <person name="Grigoriev I.V."/>
        </authorList>
    </citation>
    <scope>NUCLEOTIDE SEQUENCE [LARGE SCALE GENOMIC DNA]</scope>
    <source>
        <strain evidence="2">NZE10 / CBS 128990</strain>
    </source>
</reference>
<dbReference type="Proteomes" id="UP000016933">
    <property type="component" value="Unassembled WGS sequence"/>
</dbReference>
<evidence type="ECO:0000313" key="2">
    <source>
        <dbReference type="Proteomes" id="UP000016933"/>
    </source>
</evidence>
<accession>M2WN56</accession>